<organism evidence="4 5">
    <name type="scientific">Hibiscus syriacus</name>
    <name type="common">Rose of Sharon</name>
    <dbReference type="NCBI Taxonomy" id="106335"/>
    <lineage>
        <taxon>Eukaryota</taxon>
        <taxon>Viridiplantae</taxon>
        <taxon>Streptophyta</taxon>
        <taxon>Embryophyta</taxon>
        <taxon>Tracheophyta</taxon>
        <taxon>Spermatophyta</taxon>
        <taxon>Magnoliopsida</taxon>
        <taxon>eudicotyledons</taxon>
        <taxon>Gunneridae</taxon>
        <taxon>Pentapetalae</taxon>
        <taxon>rosids</taxon>
        <taxon>malvids</taxon>
        <taxon>Malvales</taxon>
        <taxon>Malvaceae</taxon>
        <taxon>Malvoideae</taxon>
        <taxon>Hibiscus</taxon>
    </lineage>
</organism>
<dbReference type="PROSITE" id="PS00678">
    <property type="entry name" value="WD_REPEATS_1"/>
    <property type="match status" value="1"/>
</dbReference>
<protein>
    <recommendedName>
        <fullName evidence="6">C3H1-type domain-containing protein</fullName>
    </recommendedName>
</protein>
<name>A0A6A3B2V2_HIBSY</name>
<feature type="compositionally biased region" description="Basic and acidic residues" evidence="3">
    <location>
        <begin position="143"/>
        <end position="157"/>
    </location>
</feature>
<feature type="region of interest" description="Disordered" evidence="3">
    <location>
        <begin position="73"/>
        <end position="95"/>
    </location>
</feature>
<keyword evidence="1" id="KW-0853">WD repeat</keyword>
<comment type="caution">
    <text evidence="4">The sequence shown here is derived from an EMBL/GenBank/DDBJ whole genome shotgun (WGS) entry which is preliminary data.</text>
</comment>
<keyword evidence="5" id="KW-1185">Reference proteome</keyword>
<feature type="repeat" description="WD" evidence="1">
    <location>
        <begin position="230"/>
        <end position="252"/>
    </location>
</feature>
<dbReference type="PROSITE" id="PS50082">
    <property type="entry name" value="WD_REPEATS_2"/>
    <property type="match status" value="1"/>
</dbReference>
<dbReference type="Proteomes" id="UP000436088">
    <property type="component" value="Unassembled WGS sequence"/>
</dbReference>
<feature type="compositionally biased region" description="Polar residues" evidence="3">
    <location>
        <begin position="1"/>
        <end position="10"/>
    </location>
</feature>
<evidence type="ECO:0008006" key="6">
    <source>
        <dbReference type="Google" id="ProtNLM"/>
    </source>
</evidence>
<gene>
    <name evidence="4" type="ORF">F3Y22_tig00110328pilonHSYRG00157</name>
</gene>
<feature type="compositionally biased region" description="Low complexity" evidence="3">
    <location>
        <begin position="123"/>
        <end position="137"/>
    </location>
</feature>
<sequence length="620" mass="67141">MTIVQQLGSDRNSDGGGAEAEKGHTAAGRGLGFGTLICFRATFLLEDDVASLKWLSHFVDDSFSEHSAAAYPTGTLSEKPKLPGSKLPEPETPVTTCFKTPISAKARSKRGRSGGRVWSLVASPCTESPSSSTSSSSLALDDGGDRRVYERPGVDSSKNEKVCSHWRAGKCTSFPCPFLYGEPSYPSGPASSTTVKGFATPKRKSGAKKVVRKTEKLVSGIVLPAGMDKLSTGSKDETLRAWDTNSGQACLTCVEMSNEGVVPESIIAGNVTGGEQGVQANTTIPPSSEIITASTSELPAATIAAQTPSSVADTLVVSLLRRRRLEDILPRVRDSLQHCLLSLNRGKRSKTYIKKTPGVNFSDSTVVHMTVASLSATAPVFIPTSLVPPSSVATLCSSSLPPREMELAPLSEFYPWRNRQGAYNWFHPVLASRRLSEMISGDLLEKSREKETDLTGKLQDRDAEISRLLTQLRELEEEKKKLGEEKKVDEARQEELARKYSSDIAALRGDHTQRFSSLKSEHSTALVNLRIEMEQLKSMHAREMGEKVNQDAFQVAHGPLDVSRVDFTVLRGQNVDFEVRNPEGSSWTNLVAEKKSAVIIPVGEPFTPLSIADEAASSQS</sequence>
<dbReference type="EMBL" id="VEPZ02000934">
    <property type="protein sequence ID" value="KAE8709695.1"/>
    <property type="molecule type" value="Genomic_DNA"/>
</dbReference>
<evidence type="ECO:0000256" key="3">
    <source>
        <dbReference type="SAM" id="MobiDB-lite"/>
    </source>
</evidence>
<evidence type="ECO:0000313" key="4">
    <source>
        <dbReference type="EMBL" id="KAE8709695.1"/>
    </source>
</evidence>
<evidence type="ECO:0000313" key="5">
    <source>
        <dbReference type="Proteomes" id="UP000436088"/>
    </source>
</evidence>
<proteinExistence type="predicted"/>
<dbReference type="AlphaFoldDB" id="A0A6A3B2V2"/>
<feature type="coiled-coil region" evidence="2">
    <location>
        <begin position="458"/>
        <end position="492"/>
    </location>
</feature>
<dbReference type="InterPro" id="IPR001680">
    <property type="entry name" value="WD40_rpt"/>
</dbReference>
<dbReference type="InterPro" id="IPR019775">
    <property type="entry name" value="WD40_repeat_CS"/>
</dbReference>
<evidence type="ECO:0000256" key="1">
    <source>
        <dbReference type="PROSITE-ProRule" id="PRU00221"/>
    </source>
</evidence>
<keyword evidence="2" id="KW-0175">Coiled coil</keyword>
<feature type="region of interest" description="Disordered" evidence="3">
    <location>
        <begin position="1"/>
        <end position="25"/>
    </location>
</feature>
<reference evidence="4" key="1">
    <citation type="submission" date="2019-09" db="EMBL/GenBank/DDBJ databases">
        <title>Draft genome information of white flower Hibiscus syriacus.</title>
        <authorList>
            <person name="Kim Y.-M."/>
        </authorList>
    </citation>
    <scope>NUCLEOTIDE SEQUENCE [LARGE SCALE GENOMIC DNA]</scope>
    <source>
        <strain evidence="4">YM2019G1</strain>
    </source>
</reference>
<accession>A0A6A3B2V2</accession>
<evidence type="ECO:0000256" key="2">
    <source>
        <dbReference type="SAM" id="Coils"/>
    </source>
</evidence>
<feature type="region of interest" description="Disordered" evidence="3">
    <location>
        <begin position="123"/>
        <end position="157"/>
    </location>
</feature>